<name>F0QXS6_VULM7</name>
<dbReference type="PANTHER" id="PTHR34314:SF6">
    <property type="entry name" value="DUF3782 DOMAIN-CONTAINING PROTEIN"/>
    <property type="match status" value="1"/>
</dbReference>
<organism evidence="2 3">
    <name type="scientific">Vulcanisaeta moutnovskia (strain 768-28)</name>
    <dbReference type="NCBI Taxonomy" id="985053"/>
    <lineage>
        <taxon>Archaea</taxon>
        <taxon>Thermoproteota</taxon>
        <taxon>Thermoprotei</taxon>
        <taxon>Thermoproteales</taxon>
        <taxon>Thermoproteaceae</taxon>
        <taxon>Vulcanisaeta</taxon>
    </lineage>
</organism>
<proteinExistence type="predicted"/>
<dbReference type="RefSeq" id="WP_013604401.1">
    <property type="nucleotide sequence ID" value="NC_015151.1"/>
</dbReference>
<evidence type="ECO:0000313" key="3">
    <source>
        <dbReference type="Proteomes" id="UP000007485"/>
    </source>
</evidence>
<dbReference type="eggNOG" id="arCOG01426">
    <property type="taxonomic scope" value="Archaea"/>
</dbReference>
<dbReference type="Pfam" id="PF26618">
    <property type="entry name" value="DUF8196"/>
    <property type="match status" value="1"/>
</dbReference>
<gene>
    <name evidence="2" type="ordered locus">VMUT_1032</name>
</gene>
<protein>
    <recommendedName>
        <fullName evidence="1">DUF8196 domain-containing protein</fullName>
    </recommendedName>
</protein>
<dbReference type="GeneID" id="10288684"/>
<accession>F0QXS6</accession>
<reference evidence="2 3" key="1">
    <citation type="journal article" date="2011" name="J. Bacteriol.">
        <title>Complete genome sequence of 'Vulcanisaeta moutnovskia' strain 768-28, a novel member of the hyperthermophilic crenarchaeal genus vulcanisaeta.</title>
        <authorList>
            <person name="Gumerov V.M."/>
            <person name="Mardanov A.V."/>
            <person name="Beletsky A.V."/>
            <person name="Prokofeva M.I."/>
            <person name="Bonch-Osmolovskaya E.A."/>
            <person name="Ravin N.V."/>
            <person name="Skryabin K.G."/>
        </authorList>
    </citation>
    <scope>NUCLEOTIDE SEQUENCE [LARGE SCALE GENOMIC DNA]</scope>
    <source>
        <strain evidence="2 3">768-28</strain>
    </source>
</reference>
<evidence type="ECO:0000313" key="2">
    <source>
        <dbReference type="EMBL" id="ADY01239.1"/>
    </source>
</evidence>
<dbReference type="Proteomes" id="UP000007485">
    <property type="component" value="Chromosome"/>
</dbReference>
<dbReference type="EMBL" id="CP002529">
    <property type="protein sequence ID" value="ADY01239.1"/>
    <property type="molecule type" value="Genomic_DNA"/>
</dbReference>
<evidence type="ECO:0000259" key="1">
    <source>
        <dbReference type="Pfam" id="PF26618"/>
    </source>
</evidence>
<sequence length="281" mass="32828">MSLRDEFLRLLREDEVFRLAVIGLLGISDIQSALRQLVDAVGRLVDGQEALARNQSVMMEVLNKVLEAVQRLTENEEKLWENQNKLLEENNKIWQEIRALREGQEAMRIDIGKLWEEVRRINENIEKLWEENNRINQNIERLWQENNKIWREIRSIRRTLEHVTLSIEEEANDVVQYFLRERGIAVETRPTHLNTKYEFDIYGSNGQLTIVGEAKIRAGPSTVRRVVEKIDNAVKAMPDKFPGKIIKVIYCLRAMPGAIEEANRLGIWFLESGRERNSPSI</sequence>
<dbReference type="STRING" id="985053.VMUT_1032"/>
<dbReference type="InterPro" id="IPR058509">
    <property type="entry name" value="DUF8196"/>
</dbReference>
<dbReference type="AlphaFoldDB" id="F0QXS6"/>
<dbReference type="PANTHER" id="PTHR34314">
    <property type="entry name" value="CRENARCHAEAL PROTEIN, PUTATIVE-RELATED"/>
    <property type="match status" value="1"/>
</dbReference>
<feature type="domain" description="DUF8196" evidence="1">
    <location>
        <begin position="169"/>
        <end position="277"/>
    </location>
</feature>
<dbReference type="KEGG" id="vmo:VMUT_1032"/>
<dbReference type="HOGENOM" id="CLU_055579_0_0_2"/>
<dbReference type="OrthoDB" id="28519at2157"/>
<keyword evidence="3" id="KW-1185">Reference proteome</keyword>
<dbReference type="Gene3D" id="6.10.250.3110">
    <property type="match status" value="1"/>
</dbReference>